<dbReference type="HOGENOM" id="CLU_155223_0_0_9"/>
<gene>
    <name evidence="2" type="ORF">COPCOM_01858</name>
</gene>
<evidence type="ECO:0008006" key="4">
    <source>
        <dbReference type="Google" id="ProtNLM"/>
    </source>
</evidence>
<reference evidence="2 3" key="1">
    <citation type="submission" date="2009-02" db="EMBL/GenBank/DDBJ databases">
        <authorList>
            <person name="Fulton L."/>
            <person name="Clifton S."/>
            <person name="Fulton B."/>
            <person name="Xu J."/>
            <person name="Minx P."/>
            <person name="Pepin K.H."/>
            <person name="Johnson M."/>
            <person name="Bhonagiri V."/>
            <person name="Nash W.E."/>
            <person name="Mardis E.R."/>
            <person name="Wilson R.K."/>
        </authorList>
    </citation>
    <scope>NUCLEOTIDE SEQUENCE [LARGE SCALE GENOMIC DNA]</scope>
    <source>
        <strain evidence="2 3">ATCC 27758</strain>
    </source>
</reference>
<organism evidence="2 3">
    <name type="scientific">Coprococcus comes ATCC 27758</name>
    <dbReference type="NCBI Taxonomy" id="470146"/>
    <lineage>
        <taxon>Bacteria</taxon>
        <taxon>Bacillati</taxon>
        <taxon>Bacillota</taxon>
        <taxon>Clostridia</taxon>
        <taxon>Lachnospirales</taxon>
        <taxon>Lachnospiraceae</taxon>
        <taxon>Coprococcus</taxon>
    </lineage>
</organism>
<comment type="caution">
    <text evidence="2">The sequence shown here is derived from an EMBL/GenBank/DDBJ whole genome shotgun (WGS) entry which is preliminary data.</text>
</comment>
<dbReference type="EMBL" id="ABVR01000040">
    <property type="protein sequence ID" value="EEG89983.1"/>
    <property type="molecule type" value="Genomic_DNA"/>
</dbReference>
<name>C0B9N1_9FIRM</name>
<evidence type="ECO:0000256" key="1">
    <source>
        <dbReference type="SAM" id="MobiDB-lite"/>
    </source>
</evidence>
<accession>C0B9N1</accession>
<sequence length="120" mass="13967">MAKSTKSYEERMLEMEKKEQESLEKAKRYATQKKELLKRKKAEESKKRTHRLCQIGGAVESVLGAPIEEEDIPKLIGFLKRQEANGKFFSQRQCRKKPIPIWRKCNGGGDEFFIPFIAFS</sequence>
<proteinExistence type="predicted"/>
<feature type="region of interest" description="Disordered" evidence="1">
    <location>
        <begin position="1"/>
        <end position="25"/>
    </location>
</feature>
<dbReference type="Proteomes" id="UP000003793">
    <property type="component" value="Unassembled WGS sequence"/>
</dbReference>
<dbReference type="AlphaFoldDB" id="C0B9N1"/>
<reference evidence="2 3" key="2">
    <citation type="submission" date="2009-03" db="EMBL/GenBank/DDBJ databases">
        <title>Draft genome sequence of Coprococcus comes (ATCC 27758).</title>
        <authorList>
            <person name="Sudarsanam P."/>
            <person name="Ley R."/>
            <person name="Guruge J."/>
            <person name="Turnbaugh P.J."/>
            <person name="Mahowald M."/>
            <person name="Liep D."/>
            <person name="Gordon J."/>
        </authorList>
    </citation>
    <scope>NUCLEOTIDE SEQUENCE [LARGE SCALE GENOMIC DNA]</scope>
    <source>
        <strain evidence="2 3">ATCC 27758</strain>
    </source>
</reference>
<evidence type="ECO:0000313" key="2">
    <source>
        <dbReference type="EMBL" id="EEG89983.1"/>
    </source>
</evidence>
<protein>
    <recommendedName>
        <fullName evidence="4">Relaxasome subunit MobC</fullName>
    </recommendedName>
</protein>
<evidence type="ECO:0000313" key="3">
    <source>
        <dbReference type="Proteomes" id="UP000003793"/>
    </source>
</evidence>